<dbReference type="EMBL" id="LS423452">
    <property type="protein sequence ID" value="SPS05937.1"/>
    <property type="molecule type" value="Genomic_DNA"/>
</dbReference>
<accession>A0A2X0QWM3</accession>
<sequence>MIANIVGIYGLLTSQKVILNPKKKVLVSHRNRMHLIFPDFYRVNLGL</sequence>
<gene>
    <name evidence="1" type="ORF">NITFAB_1527</name>
</gene>
<protein>
    <submittedName>
        <fullName evidence="1">Uncharacterized protein</fullName>
    </submittedName>
</protein>
<organism evidence="1">
    <name type="scientific">Candidatus Nitrotoga fabula</name>
    <dbReference type="NCBI Taxonomy" id="2182327"/>
    <lineage>
        <taxon>Bacteria</taxon>
        <taxon>Pseudomonadati</taxon>
        <taxon>Pseudomonadota</taxon>
        <taxon>Betaproteobacteria</taxon>
        <taxon>Nitrosomonadales</taxon>
        <taxon>Gallionellaceae</taxon>
        <taxon>Candidatus Nitrotoga</taxon>
    </lineage>
</organism>
<reference evidence="1" key="1">
    <citation type="submission" date="2018-05" db="EMBL/GenBank/DDBJ databases">
        <authorList>
            <person name="Lanie J.A."/>
            <person name="Ng W.-L."/>
            <person name="Kazmierczak K.M."/>
            <person name="Andrzejewski T.M."/>
            <person name="Davidsen T.M."/>
            <person name="Wayne K.J."/>
            <person name="Tettelin H."/>
            <person name="Glass J.I."/>
            <person name="Rusch D."/>
            <person name="Podicherti R."/>
            <person name="Tsui H.-C.T."/>
            <person name="Winkler M.E."/>
        </authorList>
    </citation>
    <scope>NUCLEOTIDE SEQUENCE</scope>
    <source>
        <strain evidence="1">KNB</strain>
    </source>
</reference>
<evidence type="ECO:0000313" key="1">
    <source>
        <dbReference type="EMBL" id="SPS05937.1"/>
    </source>
</evidence>
<dbReference type="AlphaFoldDB" id="A0A2X0QWM3"/>
<name>A0A2X0QWM3_9PROT</name>
<proteinExistence type="predicted"/>